<feature type="compositionally biased region" description="Polar residues" evidence="1">
    <location>
        <begin position="198"/>
        <end position="211"/>
    </location>
</feature>
<evidence type="ECO:0000313" key="3">
    <source>
        <dbReference type="EMBL" id="CAG5911071.1"/>
    </source>
</evidence>
<keyword evidence="2" id="KW-0812">Transmembrane</keyword>
<feature type="non-terminal residue" evidence="3">
    <location>
        <position position="264"/>
    </location>
</feature>
<sequence>LCWFGPITTQKERQVAPVLLKISSERGQVSNLYLSTCSDPPRNSMPRTEASVVAVVIPGGVLSVEDVEDLYLFGFMITGFLLFGVGGYLVFREIRKLRATGGGLPVEPVYRAINAQTQTLCELSRKHDALLQMHFKYSLEYAQYMNGRLQPACQSKLVLAVSSNNLLADGNQCDSFSRYYKPSSISAFFSFDMPPKVKSSTQQQRPASHATSPPRGDSPSSPDDFAGGTSSSAFKTELLSALRVEMALIFKTELQAALIENFRN</sequence>
<dbReference type="EMBL" id="CAJRST010010001">
    <property type="protein sequence ID" value="CAG5911071.1"/>
    <property type="molecule type" value="Genomic_DNA"/>
</dbReference>
<name>A0A8S4AW46_9TELE</name>
<keyword evidence="2" id="KW-0472">Membrane</keyword>
<evidence type="ECO:0000313" key="4">
    <source>
        <dbReference type="Proteomes" id="UP000677803"/>
    </source>
</evidence>
<feature type="region of interest" description="Disordered" evidence="1">
    <location>
        <begin position="196"/>
        <end position="228"/>
    </location>
</feature>
<proteinExistence type="predicted"/>
<dbReference type="AlphaFoldDB" id="A0A8S4AW46"/>
<keyword evidence="2" id="KW-1133">Transmembrane helix</keyword>
<comment type="caution">
    <text evidence="3">The sequence shown here is derived from an EMBL/GenBank/DDBJ whole genome shotgun (WGS) entry which is preliminary data.</text>
</comment>
<dbReference type="Proteomes" id="UP000677803">
    <property type="component" value="Unassembled WGS sequence"/>
</dbReference>
<organism evidence="3 4">
    <name type="scientific">Menidia menidia</name>
    <name type="common">Atlantic silverside</name>
    <dbReference type="NCBI Taxonomy" id="238744"/>
    <lineage>
        <taxon>Eukaryota</taxon>
        <taxon>Metazoa</taxon>
        <taxon>Chordata</taxon>
        <taxon>Craniata</taxon>
        <taxon>Vertebrata</taxon>
        <taxon>Euteleostomi</taxon>
        <taxon>Actinopterygii</taxon>
        <taxon>Neopterygii</taxon>
        <taxon>Teleostei</taxon>
        <taxon>Neoteleostei</taxon>
        <taxon>Acanthomorphata</taxon>
        <taxon>Ovalentaria</taxon>
        <taxon>Atherinomorphae</taxon>
        <taxon>Atheriniformes</taxon>
        <taxon>Atherinopsidae</taxon>
        <taxon>Menidiinae</taxon>
        <taxon>Menidia</taxon>
    </lineage>
</organism>
<evidence type="ECO:0000256" key="1">
    <source>
        <dbReference type="SAM" id="MobiDB-lite"/>
    </source>
</evidence>
<keyword evidence="4" id="KW-1185">Reference proteome</keyword>
<protein>
    <submittedName>
        <fullName evidence="3">(Atlantic silverside) hypothetical protein</fullName>
    </submittedName>
</protein>
<feature type="transmembrane region" description="Helical" evidence="2">
    <location>
        <begin position="70"/>
        <end position="91"/>
    </location>
</feature>
<feature type="compositionally biased region" description="Low complexity" evidence="1">
    <location>
        <begin position="212"/>
        <end position="224"/>
    </location>
</feature>
<gene>
    <name evidence="3" type="ORF">MMEN_LOCUS9897</name>
</gene>
<accession>A0A8S4AW46</accession>
<evidence type="ECO:0000256" key="2">
    <source>
        <dbReference type="SAM" id="Phobius"/>
    </source>
</evidence>
<reference evidence="3" key="1">
    <citation type="submission" date="2021-05" db="EMBL/GenBank/DDBJ databases">
        <authorList>
            <person name="Tigano A."/>
        </authorList>
    </citation>
    <scope>NUCLEOTIDE SEQUENCE</scope>
</reference>